<sequence>MSAFFKLLEFLKFTLDELIHGLSSSSPIAEPGSSSPPSASESPMLRVADVEMKESGHKMAQNDEDMETVKNTGNFADNVLQSIAKDIKGSSTFLDIQLIASRNPLIALFTITASDTFEHEQLGTQSLFNFAIQCGEASMETEPCSSASSVFSENKVKKNMEKWVPVKWMPKIAVNREICVEHTMASFLVRYIMKKLQHSKSLLT</sequence>
<dbReference type="AlphaFoldDB" id="J9DUD5"/>
<proteinExistence type="predicted"/>
<evidence type="ECO:0000313" key="1">
    <source>
        <dbReference type="EMBL" id="EJW73273.1"/>
    </source>
</evidence>
<reference evidence="2" key="1">
    <citation type="submission" date="2012-08" db="EMBL/GenBank/DDBJ databases">
        <title>The Genome Sequence of Wuchereria bancrofti.</title>
        <authorList>
            <person name="Nutman T.B."/>
            <person name="Fink D.L."/>
            <person name="Russ C."/>
            <person name="Young S."/>
            <person name="Zeng Q."/>
            <person name="Koehrsen M."/>
            <person name="Alvarado L."/>
            <person name="Berlin A."/>
            <person name="Chapman S.B."/>
            <person name="Chen Z."/>
            <person name="Freedman E."/>
            <person name="Gellesch M."/>
            <person name="Goldberg J."/>
            <person name="Griggs A."/>
            <person name="Gujja S."/>
            <person name="Heilman E.R."/>
            <person name="Heiman D."/>
            <person name="Hepburn T."/>
            <person name="Howarth C."/>
            <person name="Jen D."/>
            <person name="Larson L."/>
            <person name="Lewis B."/>
            <person name="Mehta T."/>
            <person name="Park D."/>
            <person name="Pearson M."/>
            <person name="Roberts A."/>
            <person name="Saif S."/>
            <person name="Shea T."/>
            <person name="Shenoy N."/>
            <person name="Sisk P."/>
            <person name="Stolte C."/>
            <person name="Sykes S."/>
            <person name="Walk T."/>
            <person name="White J."/>
            <person name="Yandava C."/>
            <person name="Haas B."/>
            <person name="Henn M.R."/>
            <person name="Nusbaum C."/>
            <person name="Birren B."/>
        </authorList>
    </citation>
    <scope>NUCLEOTIDE SEQUENCE [LARGE SCALE GENOMIC DNA]</scope>
    <source>
        <strain evidence="2">NA</strain>
    </source>
</reference>
<protein>
    <submittedName>
        <fullName evidence="1">Uncharacterized protein</fullName>
    </submittedName>
</protein>
<name>J9DUD5_WUCBA</name>
<evidence type="ECO:0000313" key="2">
    <source>
        <dbReference type="Proteomes" id="UP000004810"/>
    </source>
</evidence>
<accession>J9DUD5</accession>
<organism evidence="1 2">
    <name type="scientific">Wuchereria bancrofti</name>
    <dbReference type="NCBI Taxonomy" id="6293"/>
    <lineage>
        <taxon>Eukaryota</taxon>
        <taxon>Metazoa</taxon>
        <taxon>Ecdysozoa</taxon>
        <taxon>Nematoda</taxon>
        <taxon>Chromadorea</taxon>
        <taxon>Rhabditida</taxon>
        <taxon>Spirurina</taxon>
        <taxon>Spiruromorpha</taxon>
        <taxon>Filarioidea</taxon>
        <taxon>Onchocercidae</taxon>
        <taxon>Wuchereria</taxon>
    </lineage>
</organism>
<gene>
    <name evidence="1" type="ORF">WUBG_15821</name>
</gene>
<comment type="caution">
    <text evidence="1">The sequence shown here is derived from an EMBL/GenBank/DDBJ whole genome shotgun (WGS) entry which is preliminary data.</text>
</comment>
<dbReference type="Proteomes" id="UP000004810">
    <property type="component" value="Unassembled WGS sequence"/>
</dbReference>
<dbReference type="EMBL" id="ADBV01014387">
    <property type="protein sequence ID" value="EJW73273.1"/>
    <property type="molecule type" value="Genomic_DNA"/>
</dbReference>